<dbReference type="AlphaFoldDB" id="A0A2N3YMX2"/>
<dbReference type="InterPro" id="IPR001310">
    <property type="entry name" value="Histidine_triad_HIT"/>
</dbReference>
<proteinExistence type="predicted"/>
<evidence type="ECO:0000256" key="2">
    <source>
        <dbReference type="PIRSR" id="PIRSR601310-3"/>
    </source>
</evidence>
<gene>
    <name evidence="5" type="ORF">ATL31_3044</name>
</gene>
<evidence type="ECO:0000313" key="5">
    <source>
        <dbReference type="EMBL" id="PKW28186.1"/>
    </source>
</evidence>
<dbReference type="PRINTS" id="PR00332">
    <property type="entry name" value="HISTRIAD"/>
</dbReference>
<keyword evidence="6" id="KW-1185">Reference proteome</keyword>
<dbReference type="OrthoDB" id="9784774at2"/>
<evidence type="ECO:0000313" key="6">
    <source>
        <dbReference type="Proteomes" id="UP000233781"/>
    </source>
</evidence>
<feature type="short sequence motif" description="Histidine triad motif" evidence="2 3">
    <location>
        <begin position="100"/>
        <end position="104"/>
    </location>
</feature>
<sequence>MTETVADCLFCRIVAGQIPATVVAETEHSLAFRDIDGQAPTHVLVVPRRHVPDAVSLATASARELADVVTLAARVAAEEGLEGYRLVANTGAAAQQSVFHAHLHVLGGRELTWPPG</sequence>
<dbReference type="RefSeq" id="WP_101396704.1">
    <property type="nucleotide sequence ID" value="NZ_PJNE01000001.1"/>
</dbReference>
<reference evidence="5 6" key="1">
    <citation type="submission" date="2017-12" db="EMBL/GenBank/DDBJ databases">
        <title>Sequencing the genomes of 1000 Actinobacteria strains.</title>
        <authorList>
            <person name="Klenk H.-P."/>
        </authorList>
    </citation>
    <scope>NUCLEOTIDE SEQUENCE [LARGE SCALE GENOMIC DNA]</scope>
    <source>
        <strain evidence="5 6">DSM 12806</strain>
    </source>
</reference>
<accession>A0A2N3YMX2</accession>
<dbReference type="CDD" id="cd01276">
    <property type="entry name" value="PKCI_related"/>
    <property type="match status" value="1"/>
</dbReference>
<evidence type="ECO:0000256" key="3">
    <source>
        <dbReference type="PROSITE-ProRule" id="PRU00464"/>
    </source>
</evidence>
<dbReference type="Proteomes" id="UP000233781">
    <property type="component" value="Unassembled WGS sequence"/>
</dbReference>
<dbReference type="Gene3D" id="3.30.428.10">
    <property type="entry name" value="HIT-like"/>
    <property type="match status" value="1"/>
</dbReference>
<feature type="active site" description="Tele-AMP-histidine intermediate" evidence="1">
    <location>
        <position position="102"/>
    </location>
</feature>
<dbReference type="PANTHER" id="PTHR23089">
    <property type="entry name" value="HISTIDINE TRIAD HIT PROTEIN"/>
    <property type="match status" value="1"/>
</dbReference>
<dbReference type="Pfam" id="PF01230">
    <property type="entry name" value="HIT"/>
    <property type="match status" value="1"/>
</dbReference>
<organism evidence="5 6">
    <name type="scientific">Phycicoccus duodecadis</name>
    <dbReference type="NCBI Taxonomy" id="173053"/>
    <lineage>
        <taxon>Bacteria</taxon>
        <taxon>Bacillati</taxon>
        <taxon>Actinomycetota</taxon>
        <taxon>Actinomycetes</taxon>
        <taxon>Micrococcales</taxon>
        <taxon>Intrasporangiaceae</taxon>
        <taxon>Phycicoccus</taxon>
    </lineage>
</organism>
<evidence type="ECO:0000259" key="4">
    <source>
        <dbReference type="PROSITE" id="PS51084"/>
    </source>
</evidence>
<dbReference type="InterPro" id="IPR036265">
    <property type="entry name" value="HIT-like_sf"/>
</dbReference>
<feature type="domain" description="HIT" evidence="4">
    <location>
        <begin position="9"/>
        <end position="116"/>
    </location>
</feature>
<evidence type="ECO:0000256" key="1">
    <source>
        <dbReference type="PIRSR" id="PIRSR601310-1"/>
    </source>
</evidence>
<name>A0A2N3YMX2_9MICO</name>
<dbReference type="EMBL" id="PJNE01000001">
    <property type="protein sequence ID" value="PKW28186.1"/>
    <property type="molecule type" value="Genomic_DNA"/>
</dbReference>
<dbReference type="GO" id="GO:0003824">
    <property type="term" value="F:catalytic activity"/>
    <property type="evidence" value="ECO:0007669"/>
    <property type="project" value="InterPro"/>
</dbReference>
<comment type="caution">
    <text evidence="5">The sequence shown here is derived from an EMBL/GenBank/DDBJ whole genome shotgun (WGS) entry which is preliminary data.</text>
</comment>
<dbReference type="InterPro" id="IPR011146">
    <property type="entry name" value="HIT-like"/>
</dbReference>
<dbReference type="PROSITE" id="PS51084">
    <property type="entry name" value="HIT_2"/>
    <property type="match status" value="1"/>
</dbReference>
<dbReference type="SUPFAM" id="SSF54197">
    <property type="entry name" value="HIT-like"/>
    <property type="match status" value="1"/>
</dbReference>
<protein>
    <submittedName>
        <fullName evidence="5">Histidine triad (HIT) family protein</fullName>
    </submittedName>
</protein>